<feature type="region of interest" description="Disordered" evidence="1">
    <location>
        <begin position="1"/>
        <end position="59"/>
    </location>
</feature>
<evidence type="ECO:0000256" key="1">
    <source>
        <dbReference type="SAM" id="MobiDB-lite"/>
    </source>
</evidence>
<dbReference type="RefSeq" id="WP_072705821.1">
    <property type="nucleotide sequence ID" value="NZ_FMJB01000044.1"/>
</dbReference>
<feature type="compositionally biased region" description="Basic and acidic residues" evidence="1">
    <location>
        <begin position="19"/>
        <end position="37"/>
    </location>
</feature>
<dbReference type="Proteomes" id="UP000184085">
    <property type="component" value="Unassembled WGS sequence"/>
</dbReference>
<evidence type="ECO:0000313" key="3">
    <source>
        <dbReference type="Proteomes" id="UP000184085"/>
    </source>
</evidence>
<name>A0A1M4N259_9RHOB</name>
<accession>A0A1M4N259</accession>
<organism evidence="2 3">
    <name type="scientific">Donghicola eburneus</name>
    <dbReference type="NCBI Taxonomy" id="393278"/>
    <lineage>
        <taxon>Bacteria</taxon>
        <taxon>Pseudomonadati</taxon>
        <taxon>Pseudomonadota</taxon>
        <taxon>Alphaproteobacteria</taxon>
        <taxon>Rhodobacterales</taxon>
        <taxon>Roseobacteraceae</taxon>
        <taxon>Donghicola</taxon>
    </lineage>
</organism>
<protein>
    <submittedName>
        <fullName evidence="2">Uncharacterized protein</fullName>
    </submittedName>
</protein>
<sequence length="59" mass="6316">MEISPSNTIGSDQIAAVNKPDKVEEVREQKTPTERLTDTVSLSPEAKARMEANATTAAS</sequence>
<gene>
    <name evidence="2" type="ORF">KARMA_1367</name>
</gene>
<proteinExistence type="predicted"/>
<feature type="compositionally biased region" description="Polar residues" evidence="1">
    <location>
        <begin position="1"/>
        <end position="11"/>
    </location>
</feature>
<dbReference type="AlphaFoldDB" id="A0A1M4N259"/>
<keyword evidence="3" id="KW-1185">Reference proteome</keyword>
<dbReference type="EMBL" id="FMJB01000044">
    <property type="protein sequence ID" value="SCM67176.1"/>
    <property type="molecule type" value="Genomic_DNA"/>
</dbReference>
<reference evidence="3" key="1">
    <citation type="submission" date="2016-09" db="EMBL/GenBank/DDBJ databases">
        <authorList>
            <person name="Wibberg D."/>
        </authorList>
    </citation>
    <scope>NUCLEOTIDE SEQUENCE [LARGE SCALE GENOMIC DNA]</scope>
</reference>
<evidence type="ECO:0000313" key="2">
    <source>
        <dbReference type="EMBL" id="SCM67176.1"/>
    </source>
</evidence>